<keyword evidence="1" id="KW-0732">Signal</keyword>
<feature type="signal peptide" evidence="1">
    <location>
        <begin position="1"/>
        <end position="18"/>
    </location>
</feature>
<evidence type="ECO:0000313" key="2">
    <source>
        <dbReference type="EMBL" id="CAG8885956.1"/>
    </source>
</evidence>
<evidence type="ECO:0000313" key="3">
    <source>
        <dbReference type="Proteomes" id="UP001154252"/>
    </source>
</evidence>
<sequence>MQYFSTLLVFAFLPFALSASSTPPEGISEFCKQKNEVPHLKDDGTWGCASSICTSGQDQSTLHKDSKTGNWTCCPKGQKLDHGSCTQPGGKDPIVPTPKPGPGSCGLHLKDAKLESLLRALLVQCFPHEHASLDAFIQYYITVLHGGIDLIEVIYKNGCDGPTVDPAPVHPWWKCPADNSTPCKWLPLENNKLRKSLAATSDHKVLPNPNLPVPNYKYPFDTLVTKFPDDDLDIYVKDQKLQAQGSGTSYLIPAGTSGDDVYYKSPKGAQVQFYGACSEDTPCIGDEVVTWQGGKPLTPTAPDVEIDVSDYDYDVVFTLADTIVTTEQYVVLADGKKVGTTHGRLSLGDDKYNTKHIAKTTDVGGGAPGALKSIANDGFWGSFRIPKDTKKVSVHLDYEAAVWPNYIFEYRIDKLCQC</sequence>
<dbReference type="Proteomes" id="UP001154252">
    <property type="component" value="Unassembled WGS sequence"/>
</dbReference>
<organism evidence="2 3">
    <name type="scientific">Penicillium egyptiacum</name>
    <dbReference type="NCBI Taxonomy" id="1303716"/>
    <lineage>
        <taxon>Eukaryota</taxon>
        <taxon>Fungi</taxon>
        <taxon>Dikarya</taxon>
        <taxon>Ascomycota</taxon>
        <taxon>Pezizomycotina</taxon>
        <taxon>Eurotiomycetes</taxon>
        <taxon>Eurotiomycetidae</taxon>
        <taxon>Eurotiales</taxon>
        <taxon>Aspergillaceae</taxon>
        <taxon>Penicillium</taxon>
    </lineage>
</organism>
<proteinExistence type="predicted"/>
<reference evidence="2" key="1">
    <citation type="submission" date="2021-07" db="EMBL/GenBank/DDBJ databases">
        <authorList>
            <person name="Branca A.L. A."/>
        </authorList>
    </citation>
    <scope>NUCLEOTIDE SEQUENCE</scope>
</reference>
<dbReference type="OrthoDB" id="7250310at2759"/>
<protein>
    <submittedName>
        <fullName evidence="2">Uncharacterized protein</fullName>
    </submittedName>
</protein>
<feature type="chain" id="PRO_5040920483" evidence="1">
    <location>
        <begin position="19"/>
        <end position="418"/>
    </location>
</feature>
<dbReference type="AlphaFoldDB" id="A0A9W4NYF8"/>
<comment type="caution">
    <text evidence="2">The sequence shown here is derived from an EMBL/GenBank/DDBJ whole genome shotgun (WGS) entry which is preliminary data.</text>
</comment>
<accession>A0A9W4NYF8</accession>
<keyword evidence="3" id="KW-1185">Reference proteome</keyword>
<evidence type="ECO:0000256" key="1">
    <source>
        <dbReference type="SAM" id="SignalP"/>
    </source>
</evidence>
<dbReference type="EMBL" id="CAJVRC010000835">
    <property type="protein sequence ID" value="CAG8885956.1"/>
    <property type="molecule type" value="Genomic_DNA"/>
</dbReference>
<name>A0A9W4NYF8_9EURO</name>
<gene>
    <name evidence="2" type="ORF">PEGY_LOCUS691</name>
</gene>